<dbReference type="EMBL" id="UFQT01001255">
    <property type="protein sequence ID" value="SSX29682.1"/>
    <property type="molecule type" value="Genomic_DNA"/>
</dbReference>
<keyword evidence="5 9" id="KW-0539">Nucleus</keyword>
<comment type="subunit">
    <text evidence="7">Forms linear homooligomers, giving rise to a RAD51 nucleoprotein filament, which is essential for strand-pairing reactions during DNA recombination.</text>
</comment>
<dbReference type="GO" id="GO:0042148">
    <property type="term" value="P:DNA strand invasion"/>
    <property type="evidence" value="ECO:0007669"/>
    <property type="project" value="TreeGrafter"/>
</dbReference>
<accession>A0A336M225</accession>
<dbReference type="PANTHER" id="PTHR22942:SF39">
    <property type="entry name" value="DNA REPAIR PROTEIN RAD51 HOMOLOG 1"/>
    <property type="match status" value="1"/>
</dbReference>
<keyword evidence="3 8" id="KW-0547">Nucleotide-binding</keyword>
<dbReference type="InterPro" id="IPR010995">
    <property type="entry name" value="DNA_repair_Rad51/TF_NusA_a-hlx"/>
</dbReference>
<dbReference type="VEuPathDB" id="VectorBase:CSON001606"/>
<evidence type="ECO:0000256" key="2">
    <source>
        <dbReference type="ARBA" id="ARBA00007095"/>
    </source>
</evidence>
<dbReference type="NCBIfam" id="TIGR02239">
    <property type="entry name" value="recomb_RAD51"/>
    <property type="match status" value="1"/>
</dbReference>
<dbReference type="PROSITE" id="PS50162">
    <property type="entry name" value="RECA_2"/>
    <property type="match status" value="1"/>
</dbReference>
<dbReference type="GO" id="GO:0003690">
    <property type="term" value="F:double-stranded DNA binding"/>
    <property type="evidence" value="ECO:0007669"/>
    <property type="project" value="InterPro"/>
</dbReference>
<evidence type="ECO:0000256" key="7">
    <source>
        <dbReference type="ARBA" id="ARBA00062901"/>
    </source>
</evidence>
<dbReference type="GO" id="GO:0000730">
    <property type="term" value="P:DNA recombinase assembly"/>
    <property type="evidence" value="ECO:0007669"/>
    <property type="project" value="TreeGrafter"/>
</dbReference>
<dbReference type="GO" id="GO:1990426">
    <property type="term" value="P:mitotic recombination-dependent replication fork processing"/>
    <property type="evidence" value="ECO:0007669"/>
    <property type="project" value="InterPro"/>
</dbReference>
<evidence type="ECO:0000259" key="12">
    <source>
        <dbReference type="PROSITE" id="PS50163"/>
    </source>
</evidence>
<dbReference type="OMA" id="EMRICKI"/>
<keyword evidence="9" id="KW-0238">DNA-binding</keyword>
<dbReference type="EMBL" id="UFQS01001255">
    <property type="protein sequence ID" value="SSX09959.1"/>
    <property type="molecule type" value="Genomic_DNA"/>
</dbReference>
<dbReference type="FunFam" id="3.40.50.300:FF:000092">
    <property type="entry name" value="DNA repair protein Rad51 homolog"/>
    <property type="match status" value="1"/>
</dbReference>
<keyword evidence="9" id="KW-0234">DNA repair</keyword>
<feature type="region of interest" description="Disordered" evidence="10">
    <location>
        <begin position="1"/>
        <end position="31"/>
    </location>
</feature>
<dbReference type="InterPro" id="IPR020588">
    <property type="entry name" value="RecA_ATP-bd"/>
</dbReference>
<dbReference type="InterPro" id="IPR027417">
    <property type="entry name" value="P-loop_NTPase"/>
</dbReference>
<evidence type="ECO:0000313" key="13">
    <source>
        <dbReference type="EMBL" id="SSX09959.1"/>
    </source>
</evidence>
<evidence type="ECO:0000256" key="9">
    <source>
        <dbReference type="RuleBase" id="RU364139"/>
    </source>
</evidence>
<dbReference type="GO" id="GO:0006312">
    <property type="term" value="P:mitotic recombination"/>
    <property type="evidence" value="ECO:0007669"/>
    <property type="project" value="TreeGrafter"/>
</dbReference>
<keyword evidence="4 8" id="KW-0067">ATP-binding</keyword>
<dbReference type="Pfam" id="PF08423">
    <property type="entry name" value="Rad51"/>
    <property type="match status" value="1"/>
</dbReference>
<dbReference type="CDD" id="cd19513">
    <property type="entry name" value="Rad51"/>
    <property type="match status" value="1"/>
</dbReference>
<proteinExistence type="inferred from homology"/>
<dbReference type="PANTHER" id="PTHR22942">
    <property type="entry name" value="RECA/RAD51/RADA DNA STRAND-PAIRING FAMILY MEMBER"/>
    <property type="match status" value="1"/>
</dbReference>
<comment type="function">
    <text evidence="9">Binds to single and double-stranded DNA and exhibits DNA-dependent ATPase activity. Underwinds duplex DNA.</text>
</comment>
<dbReference type="PIRSF" id="PIRSF005856">
    <property type="entry name" value="Rad51"/>
    <property type="match status" value="1"/>
</dbReference>
<dbReference type="GO" id="GO:0007131">
    <property type="term" value="P:reciprocal meiotic recombination"/>
    <property type="evidence" value="ECO:0007669"/>
    <property type="project" value="TreeGrafter"/>
</dbReference>
<dbReference type="Gene3D" id="3.40.50.300">
    <property type="entry name" value="P-loop containing nucleotide triphosphate hydrolases"/>
    <property type="match status" value="1"/>
</dbReference>
<sequence length="344" mass="37372">MAEQAERSSIRTTVDATVQEEEEESGPIPIGKLEGNGITAGDIKKLMENGYHTVESIAYTPKKALITIKGISEAKADKLIAESHKMVPLGFTTAADFHQKRSEIIQITTGSRELDKLLGGGIETGSITELFGEFRTGKSQLCHTLAVTCQLPINQGGGEGKCLYIDTEGTFRPERLLSIAERYKMDANAVLDHVAFARAFNTDHQTQLLMNAAAMMAESRYALLIVDSATSLYRTDFIGRGELSNRQMHLARFLRMLLKLADEFGVAVVITNQVVAQVDGAAMFAADPKKPIGGNIIAHASTTRLSLRKGRGENRVCKIYDSPCLPESECMFAIKASGIGDATE</sequence>
<dbReference type="InterPro" id="IPR013632">
    <property type="entry name" value="Rad51_C"/>
</dbReference>
<dbReference type="GO" id="GO:0005524">
    <property type="term" value="F:ATP binding"/>
    <property type="evidence" value="ECO:0007669"/>
    <property type="project" value="UniProtKB-KW"/>
</dbReference>
<dbReference type="SUPFAM" id="SSF47794">
    <property type="entry name" value="Rad51 N-terminal domain-like"/>
    <property type="match status" value="1"/>
</dbReference>
<evidence type="ECO:0000256" key="8">
    <source>
        <dbReference type="RuleBase" id="RU003422"/>
    </source>
</evidence>
<comment type="function">
    <text evidence="6">Plays an important role in homologous strand exchange, a key step in DNA repair through homologous recombination (HR). Binds to single-stranded DNA in an ATP-dependent manner to form nucleoprotein filaments which are essential for the homology search and strand exchange. Catalyzes the recognition of homology and strand exchange between homologous DNA partners to form a joint molecule between a processed DNA break and the repair template. Recruited to resolve stalled replication forks during replication stress. Also involved in interstrand cross-link repair.</text>
</comment>
<dbReference type="EMBL" id="UFQT01000415">
    <property type="protein sequence ID" value="SSX24100.1"/>
    <property type="molecule type" value="Genomic_DNA"/>
</dbReference>
<dbReference type="GO" id="GO:0000794">
    <property type="term" value="C:condensed nuclear chromosome"/>
    <property type="evidence" value="ECO:0007669"/>
    <property type="project" value="TreeGrafter"/>
</dbReference>
<dbReference type="AlphaFoldDB" id="A0A336M225"/>
<dbReference type="InterPro" id="IPR016467">
    <property type="entry name" value="DNA_recomb/repair_RecA-like"/>
</dbReference>
<gene>
    <name evidence="14" type="primary">CSON010298</name>
    <name evidence="13" type="synonym">CSON001606</name>
</gene>
<evidence type="ECO:0000256" key="4">
    <source>
        <dbReference type="ARBA" id="ARBA00022840"/>
    </source>
</evidence>
<evidence type="ECO:0000313" key="14">
    <source>
        <dbReference type="EMBL" id="SSX24100.1"/>
    </source>
</evidence>
<evidence type="ECO:0000256" key="6">
    <source>
        <dbReference type="ARBA" id="ARBA00056736"/>
    </source>
</evidence>
<dbReference type="Gene3D" id="1.10.150.20">
    <property type="entry name" value="5' to 3' exonuclease, C-terminal subdomain"/>
    <property type="match status" value="1"/>
</dbReference>
<feature type="domain" description="RecA family profile 2" evidence="12">
    <location>
        <begin position="281"/>
        <end position="344"/>
    </location>
</feature>
<reference evidence="14" key="2">
    <citation type="submission" date="2018-07" db="EMBL/GenBank/DDBJ databases">
        <authorList>
            <person name="Quirk P.G."/>
            <person name="Krulwich T.A."/>
        </authorList>
    </citation>
    <scope>NUCLEOTIDE SEQUENCE</scope>
</reference>
<comment type="subcellular location">
    <subcellularLocation>
        <location evidence="1 9">Nucleus</location>
    </subcellularLocation>
</comment>
<organism evidence="14">
    <name type="scientific">Culicoides sonorensis</name>
    <name type="common">Biting midge</name>
    <dbReference type="NCBI Taxonomy" id="179676"/>
    <lineage>
        <taxon>Eukaryota</taxon>
        <taxon>Metazoa</taxon>
        <taxon>Ecdysozoa</taxon>
        <taxon>Arthropoda</taxon>
        <taxon>Hexapoda</taxon>
        <taxon>Insecta</taxon>
        <taxon>Pterygota</taxon>
        <taxon>Neoptera</taxon>
        <taxon>Endopterygota</taxon>
        <taxon>Diptera</taxon>
        <taxon>Nematocera</taxon>
        <taxon>Chironomoidea</taxon>
        <taxon>Ceratopogonidae</taxon>
        <taxon>Ceratopogoninae</taxon>
        <taxon>Culicoides</taxon>
        <taxon>Monoculicoides</taxon>
    </lineage>
</organism>
<protein>
    <recommendedName>
        <fullName evidence="9">DNA repair protein RAD51 homolog</fullName>
    </recommendedName>
</protein>
<name>A0A336M225_CULSO</name>
<dbReference type="InterPro" id="IPR020587">
    <property type="entry name" value="RecA_monomer-monomer_interface"/>
</dbReference>
<dbReference type="Pfam" id="PF14520">
    <property type="entry name" value="HHH_5"/>
    <property type="match status" value="1"/>
</dbReference>
<dbReference type="GO" id="GO:0000150">
    <property type="term" value="F:DNA strand exchange activity"/>
    <property type="evidence" value="ECO:0007669"/>
    <property type="project" value="InterPro"/>
</dbReference>
<evidence type="ECO:0000256" key="5">
    <source>
        <dbReference type="ARBA" id="ARBA00023242"/>
    </source>
</evidence>
<feature type="domain" description="RecA family profile 1" evidence="11">
    <location>
        <begin position="103"/>
        <end position="274"/>
    </location>
</feature>
<dbReference type="FunFam" id="1.10.150.20:FF:000008">
    <property type="entry name" value="DNA repair protein RAD51 homolog"/>
    <property type="match status" value="1"/>
</dbReference>
<keyword evidence="9" id="KW-0233">DNA recombination</keyword>
<dbReference type="SMART" id="SM00382">
    <property type="entry name" value="AAA"/>
    <property type="match status" value="1"/>
</dbReference>
<dbReference type="GO" id="GO:0070192">
    <property type="term" value="P:chromosome organization involved in meiotic cell cycle"/>
    <property type="evidence" value="ECO:0007669"/>
    <property type="project" value="TreeGrafter"/>
</dbReference>
<dbReference type="InterPro" id="IPR011941">
    <property type="entry name" value="DNA_recomb/repair_Rad51"/>
</dbReference>
<evidence type="ECO:0000256" key="1">
    <source>
        <dbReference type="ARBA" id="ARBA00004123"/>
    </source>
</evidence>
<dbReference type="GO" id="GO:0140664">
    <property type="term" value="F:ATP-dependent DNA damage sensor activity"/>
    <property type="evidence" value="ECO:0007669"/>
    <property type="project" value="InterPro"/>
</dbReference>
<dbReference type="InterPro" id="IPR003593">
    <property type="entry name" value="AAA+_ATPase"/>
</dbReference>
<dbReference type="SUPFAM" id="SSF52540">
    <property type="entry name" value="P-loop containing nucleoside triphosphate hydrolases"/>
    <property type="match status" value="1"/>
</dbReference>
<evidence type="ECO:0000259" key="11">
    <source>
        <dbReference type="PROSITE" id="PS50162"/>
    </source>
</evidence>
<comment type="similarity">
    <text evidence="2 9">Belongs to the RecA family. RAD51 subfamily.</text>
</comment>
<dbReference type="NCBIfam" id="NF003301">
    <property type="entry name" value="PRK04301.1"/>
    <property type="match status" value="1"/>
</dbReference>
<keyword evidence="9" id="KW-0227">DNA damage</keyword>
<evidence type="ECO:0000256" key="3">
    <source>
        <dbReference type="ARBA" id="ARBA00022741"/>
    </source>
</evidence>
<reference evidence="13" key="1">
    <citation type="submission" date="2018-04" db="EMBL/GenBank/DDBJ databases">
        <authorList>
            <person name="Go L.Y."/>
            <person name="Mitchell J.A."/>
        </authorList>
    </citation>
    <scope>NUCLEOTIDE SEQUENCE</scope>
    <source>
        <tissue evidence="13">Whole organism</tissue>
    </source>
</reference>
<dbReference type="GO" id="GO:0003697">
    <property type="term" value="F:single-stranded DNA binding"/>
    <property type="evidence" value="ECO:0007669"/>
    <property type="project" value="InterPro"/>
</dbReference>
<evidence type="ECO:0000256" key="10">
    <source>
        <dbReference type="SAM" id="MobiDB-lite"/>
    </source>
</evidence>
<dbReference type="VEuPathDB" id="VectorBase:CSON010298"/>
<dbReference type="PROSITE" id="PS50163">
    <property type="entry name" value="RECA_3"/>
    <property type="match status" value="1"/>
</dbReference>